<dbReference type="GO" id="GO:0005737">
    <property type="term" value="C:cytoplasm"/>
    <property type="evidence" value="ECO:0007669"/>
    <property type="project" value="InterPro"/>
</dbReference>
<dbReference type="NCBIfam" id="TIGR01224">
    <property type="entry name" value="hutI"/>
    <property type="match status" value="1"/>
</dbReference>
<evidence type="ECO:0000256" key="8">
    <source>
        <dbReference type="ARBA" id="ARBA00022801"/>
    </source>
</evidence>
<sequence length="434" mass="47740">MNRLIIRHARQIVQICTNREPMICDPKLLQNVSVLECNDVIKGYSIVVDSNGNIADVGSDDVIGEKYKDHTFEKDIDATGKCVLPGFIDGHTHPVWTGDRVHEFAMKLSGATYMDIHKTGGGIGFTVQNVHQSSEEELYQSFVQRLNCMIKCGTTTVEAKSGYGLDAPNEIKMLRVIHRAKKELKETIDISCTYCGAHSIPKGKTMEEATDDVINNQIPQISELVKNGELSVDNIDVFCEKGVFDTDATRRILEAGKAHNMAINFHGDELHPMQSGELGAELGARAISHLEEVSDKGIVAMSDKKVAAVLLPTTAYILRLQPPPARKMIDQGVPVALGSDFNPNAFCYSMPTVMHLACCLLRMSMTEALIGATLNSAYSVGLSETHGSIEVGKVGDLVIVDAPRWEHIIYQFAAHDQTIDYVIKRGIVSYHKRS</sequence>
<dbReference type="Gene3D" id="2.30.40.10">
    <property type="entry name" value="Urease, subunit C, domain 1"/>
    <property type="match status" value="1"/>
</dbReference>
<dbReference type="AlphaFoldDB" id="A0A7M6DMU0"/>
<organism evidence="13 14">
    <name type="scientific">Clytia hemisphaerica</name>
    <dbReference type="NCBI Taxonomy" id="252671"/>
    <lineage>
        <taxon>Eukaryota</taxon>
        <taxon>Metazoa</taxon>
        <taxon>Cnidaria</taxon>
        <taxon>Hydrozoa</taxon>
        <taxon>Hydroidolina</taxon>
        <taxon>Leptothecata</taxon>
        <taxon>Obeliida</taxon>
        <taxon>Clytiidae</taxon>
        <taxon>Clytia</taxon>
    </lineage>
</organism>
<evidence type="ECO:0000256" key="5">
    <source>
        <dbReference type="ARBA" id="ARBA00012864"/>
    </source>
</evidence>
<dbReference type="GeneID" id="136819128"/>
<dbReference type="UniPathway" id="UPA00379">
    <property type="reaction ID" value="UER00551"/>
</dbReference>
<dbReference type="InterPro" id="IPR005920">
    <property type="entry name" value="HutI"/>
</dbReference>
<dbReference type="GO" id="GO:0019557">
    <property type="term" value="P:L-histidine catabolic process to glutamate and formate"/>
    <property type="evidence" value="ECO:0007669"/>
    <property type="project" value="UniProtKB-UniPathway"/>
</dbReference>
<evidence type="ECO:0000256" key="4">
    <source>
        <dbReference type="ARBA" id="ARBA00008002"/>
    </source>
</evidence>
<evidence type="ECO:0000256" key="3">
    <source>
        <dbReference type="ARBA" id="ARBA00004758"/>
    </source>
</evidence>
<keyword evidence="14" id="KW-1185">Reference proteome</keyword>
<evidence type="ECO:0000256" key="9">
    <source>
        <dbReference type="ARBA" id="ARBA00022808"/>
    </source>
</evidence>
<dbReference type="InterPro" id="IPR032466">
    <property type="entry name" value="Metal_Hydrolase"/>
</dbReference>
<comment type="cofactor">
    <cofactor evidence="2">
        <name>Fe(3+)</name>
        <dbReference type="ChEBI" id="CHEBI:29034"/>
    </cofactor>
</comment>
<evidence type="ECO:0000256" key="7">
    <source>
        <dbReference type="ARBA" id="ARBA00022723"/>
    </source>
</evidence>
<dbReference type="RefSeq" id="XP_066931398.1">
    <property type="nucleotide sequence ID" value="XM_067075297.1"/>
</dbReference>
<dbReference type="GO" id="GO:0019556">
    <property type="term" value="P:L-histidine catabolic process to glutamate and formamide"/>
    <property type="evidence" value="ECO:0007669"/>
    <property type="project" value="UniProtKB-UniPathway"/>
</dbReference>
<evidence type="ECO:0000256" key="6">
    <source>
        <dbReference type="ARBA" id="ARBA00013406"/>
    </source>
</evidence>
<evidence type="ECO:0000259" key="12">
    <source>
        <dbReference type="Pfam" id="PF01979"/>
    </source>
</evidence>
<comment type="pathway">
    <text evidence="3">Amino-acid degradation; L-histidine degradation into L-glutamate; N-formimidoyl-L-glutamate from L-histidine: step 3/3.</text>
</comment>
<dbReference type="PANTHER" id="PTHR42752:SF1">
    <property type="entry name" value="IMIDAZOLONEPROPIONASE-RELATED"/>
    <property type="match status" value="1"/>
</dbReference>
<accession>A0A7M6DMU0</accession>
<dbReference type="GO" id="GO:0046872">
    <property type="term" value="F:metal ion binding"/>
    <property type="evidence" value="ECO:0007669"/>
    <property type="project" value="UniProtKB-KW"/>
</dbReference>
<dbReference type="SUPFAM" id="SSF51338">
    <property type="entry name" value="Composite domain of metallo-dependent hydrolases"/>
    <property type="match status" value="1"/>
</dbReference>
<dbReference type="Pfam" id="PF01979">
    <property type="entry name" value="Amidohydro_1"/>
    <property type="match status" value="1"/>
</dbReference>
<reference evidence="13" key="1">
    <citation type="submission" date="2021-01" db="UniProtKB">
        <authorList>
            <consortium name="EnsemblMetazoa"/>
        </authorList>
    </citation>
    <scope>IDENTIFICATION</scope>
</reference>
<dbReference type="Gene3D" id="3.20.20.140">
    <property type="entry name" value="Metal-dependent hydrolases"/>
    <property type="match status" value="1"/>
</dbReference>
<dbReference type="PANTHER" id="PTHR42752">
    <property type="entry name" value="IMIDAZOLONEPROPIONASE"/>
    <property type="match status" value="1"/>
</dbReference>
<comment type="similarity">
    <text evidence="4">Belongs to the metallo-dependent hydrolases superfamily. HutI family.</text>
</comment>
<evidence type="ECO:0000313" key="13">
    <source>
        <dbReference type="EnsemblMetazoa" id="CLYHEMP016829.1"/>
    </source>
</evidence>
<evidence type="ECO:0000256" key="2">
    <source>
        <dbReference type="ARBA" id="ARBA00001965"/>
    </source>
</evidence>
<evidence type="ECO:0000256" key="1">
    <source>
        <dbReference type="ARBA" id="ARBA00000853"/>
    </source>
</evidence>
<keyword evidence="7" id="KW-0479">Metal-binding</keyword>
<keyword evidence="10" id="KW-0862">Zinc</keyword>
<dbReference type="GO" id="GO:0050480">
    <property type="term" value="F:imidazolonepropionase activity"/>
    <property type="evidence" value="ECO:0007669"/>
    <property type="project" value="UniProtKB-EC"/>
</dbReference>
<evidence type="ECO:0000256" key="10">
    <source>
        <dbReference type="ARBA" id="ARBA00022833"/>
    </source>
</evidence>
<dbReference type="CDD" id="cd01296">
    <property type="entry name" value="Imidazolone-5PH"/>
    <property type="match status" value="1"/>
</dbReference>
<evidence type="ECO:0000256" key="11">
    <source>
        <dbReference type="ARBA" id="ARBA00023004"/>
    </source>
</evidence>
<comment type="catalytic activity">
    <reaction evidence="1">
        <text>4-imidazolone-5-propanoate + H2O = N-formimidoyl-L-glutamate</text>
        <dbReference type="Rhea" id="RHEA:23660"/>
        <dbReference type="ChEBI" id="CHEBI:15377"/>
        <dbReference type="ChEBI" id="CHEBI:58928"/>
        <dbReference type="ChEBI" id="CHEBI:77893"/>
        <dbReference type="EC" id="3.5.2.7"/>
    </reaction>
</comment>
<dbReference type="InterPro" id="IPR006680">
    <property type="entry name" value="Amidohydro-rel"/>
</dbReference>
<dbReference type="EnsemblMetazoa" id="CLYHEMT016829.1">
    <property type="protein sequence ID" value="CLYHEMP016829.1"/>
    <property type="gene ID" value="CLYHEMG016829"/>
</dbReference>
<dbReference type="EC" id="3.5.2.7" evidence="5"/>
<dbReference type="InterPro" id="IPR011059">
    <property type="entry name" value="Metal-dep_hydrolase_composite"/>
</dbReference>
<dbReference type="SUPFAM" id="SSF51556">
    <property type="entry name" value="Metallo-dependent hydrolases"/>
    <property type="match status" value="1"/>
</dbReference>
<feature type="domain" description="Amidohydrolase-related" evidence="12">
    <location>
        <begin position="83"/>
        <end position="427"/>
    </location>
</feature>
<dbReference type="FunFam" id="3.20.20.140:FF:000007">
    <property type="entry name" value="Imidazolonepropionase"/>
    <property type="match status" value="1"/>
</dbReference>
<keyword evidence="8" id="KW-0378">Hydrolase</keyword>
<dbReference type="OrthoDB" id="194468at2759"/>
<keyword evidence="9" id="KW-0369">Histidine metabolism</keyword>
<evidence type="ECO:0000313" key="14">
    <source>
        <dbReference type="Proteomes" id="UP000594262"/>
    </source>
</evidence>
<dbReference type="Proteomes" id="UP000594262">
    <property type="component" value="Unplaced"/>
</dbReference>
<name>A0A7M6DMU0_9CNID</name>
<keyword evidence="11" id="KW-0408">Iron</keyword>
<proteinExistence type="inferred from homology"/>
<protein>
    <recommendedName>
        <fullName evidence="6">Probable imidazolonepropionase</fullName>
        <ecNumber evidence="5">3.5.2.7</ecNumber>
    </recommendedName>
</protein>